<feature type="transmembrane region" description="Helical" evidence="2">
    <location>
        <begin position="38"/>
        <end position="61"/>
    </location>
</feature>
<proteinExistence type="predicted"/>
<comment type="caution">
    <text evidence="3">The sequence shown here is derived from an EMBL/GenBank/DDBJ whole genome shotgun (WGS) entry which is preliminary data.</text>
</comment>
<dbReference type="Proteomes" id="UP000753724">
    <property type="component" value="Unassembled WGS sequence"/>
</dbReference>
<dbReference type="RefSeq" id="WP_161718300.1">
    <property type="nucleotide sequence ID" value="NZ_JAAAPO010000003.1"/>
</dbReference>
<keyword evidence="2" id="KW-0812">Transmembrane</keyword>
<evidence type="ECO:0000313" key="3">
    <source>
        <dbReference type="EMBL" id="NBC36859.1"/>
    </source>
</evidence>
<sequence>MLMVQYSDSKLLWNAFGGVVLTLLGLFMLSVAGHSVKLWIVGLMLACGGPFMVGKMVLIWLRSSPALRLDSQGISILGAFGTSHVPWGHIISVRRSFLEQHAMFGLIKKRSNYTLEIQAMTASGGTKTHRVVEGVLQLKKPQREALPLVIETFREGTTPPVETFVALGFAISRPAQRATPMAAPVPIDLARATDSPRAAPPVQPIRRAGGFGRKGL</sequence>
<name>A0ABW9XEB2_9SPHN</name>
<feature type="region of interest" description="Disordered" evidence="1">
    <location>
        <begin position="194"/>
        <end position="216"/>
    </location>
</feature>
<keyword evidence="2" id="KW-1133">Transmembrane helix</keyword>
<evidence type="ECO:0000256" key="1">
    <source>
        <dbReference type="SAM" id="MobiDB-lite"/>
    </source>
</evidence>
<keyword evidence="4" id="KW-1185">Reference proteome</keyword>
<keyword evidence="2" id="KW-0472">Membrane</keyword>
<accession>A0ABW9XEB2</accession>
<dbReference type="EMBL" id="JAAAPO010000003">
    <property type="protein sequence ID" value="NBC36859.1"/>
    <property type="molecule type" value="Genomic_DNA"/>
</dbReference>
<protein>
    <submittedName>
        <fullName evidence="3">Uncharacterized protein</fullName>
    </submittedName>
</protein>
<feature type="transmembrane region" description="Helical" evidence="2">
    <location>
        <begin position="12"/>
        <end position="32"/>
    </location>
</feature>
<organism evidence="3 4">
    <name type="scientific">Novosphingobium ovatum</name>
    <dbReference type="NCBI Taxonomy" id="1908523"/>
    <lineage>
        <taxon>Bacteria</taxon>
        <taxon>Pseudomonadati</taxon>
        <taxon>Pseudomonadota</taxon>
        <taxon>Alphaproteobacteria</taxon>
        <taxon>Sphingomonadales</taxon>
        <taxon>Sphingomonadaceae</taxon>
        <taxon>Novosphingobium</taxon>
    </lineage>
</organism>
<gene>
    <name evidence="3" type="ORF">GTZ99_09850</name>
</gene>
<reference evidence="4" key="1">
    <citation type="submission" date="2020-01" db="EMBL/GenBank/DDBJ databases">
        <title>Sphingomonas sp. strain CSW-10.</title>
        <authorList>
            <person name="Chen W.-M."/>
        </authorList>
    </citation>
    <scope>NUCLEOTIDE SEQUENCE [LARGE SCALE GENOMIC DNA]</scope>
    <source>
        <strain evidence="4">FSY-8</strain>
    </source>
</reference>
<evidence type="ECO:0000313" key="4">
    <source>
        <dbReference type="Proteomes" id="UP000753724"/>
    </source>
</evidence>
<evidence type="ECO:0000256" key="2">
    <source>
        <dbReference type="SAM" id="Phobius"/>
    </source>
</evidence>